<dbReference type="InterPro" id="IPR014862">
    <property type="entry name" value="TrwC"/>
</dbReference>
<dbReference type="Proteomes" id="UP001218208">
    <property type="component" value="Unassembled WGS sequence"/>
</dbReference>
<evidence type="ECO:0000313" key="2">
    <source>
        <dbReference type="EMBL" id="EKT4094846.1"/>
    </source>
</evidence>
<organism evidence="2 3">
    <name type="scientific">Stenotrophomonas maltophilia</name>
    <name type="common">Pseudomonas maltophilia</name>
    <name type="synonym">Xanthomonas maltophilia</name>
    <dbReference type="NCBI Taxonomy" id="40324"/>
    <lineage>
        <taxon>Bacteria</taxon>
        <taxon>Pseudomonadati</taxon>
        <taxon>Pseudomonadota</taxon>
        <taxon>Gammaproteobacteria</taxon>
        <taxon>Lysobacterales</taxon>
        <taxon>Lysobacteraceae</taxon>
        <taxon>Stenotrophomonas</taxon>
        <taxon>Stenotrophomonas maltophilia group</taxon>
    </lineage>
</organism>
<dbReference type="Gene3D" id="2.30.30.940">
    <property type="match status" value="1"/>
</dbReference>
<dbReference type="SUPFAM" id="SSF55464">
    <property type="entry name" value="Origin of replication-binding domain, RBD-like"/>
    <property type="match status" value="1"/>
</dbReference>
<sequence length="944" mass="106077">MINCTRIDARGHNKRNGNMFDYMLATERLSIDSAVAYYAGSGPDPRQTLNWGGKLAAELDLEDQPVTRRVMELLGKGFSPTGRPLCKNAGEEPQLVIKTHRMGNVRLDDDGKPMEKWEGGHRVGFDLTISAPGDVSVAFALADDREKLAILEAHRQACAVAMRYIESKVETRRGQGGVDVIGTAGLVWTAADHVSNRNVEPDLHTHHLVYGISMGEDGQWGTFDAIEIYRHRHAADHLYKVELYAAMKALGYGIQREREVDVMGRETGQILTTIAGIDRELVLQTKTRRQEILDYVKEHPNASHDEACKATRKKKEEPPFEQVVKDWQQTFANIAKEHPELVPTIQSLKQTEGQHLDPHTFDEVLQRMHENEAMFCEHDLVRELGMEFAGQKNSEEVLQMVKEFTEQDDLVRVKAEHLHEDDRGNRLARKHREDRFCATWMVEWEAEIIRRSKERENETDLKLFRSTVDREIAAYEKQKGFTLTEEQKAAIGHLTHGTAGVGVMSGLAGTGKTTVAEVYKQCFEAEGKQLMGLAVSGKAAAKLEEESGMPCMSVAKFFSQLRQGKVALTKNDVVVLDEAGMIATDDTLKLMTYCQGVGAKLILQGDSDQLQPIAAGNGFELAKMALGDTKLTEIRRQKNGGDLATANSFYERDHQGKVKNMRRGHRSRQGTLHMGEEILNNLKQRDCIDDFGTEKQAIKALVDDYLKDKTPMDEKLVLAHTRSEVKALTTGIRKGLQEQGVLDREEFTFRSIVKGQWEDLTLSRRDRVMFTATNNDLGVINGTEGTVESIRKDKSGGYDLVVRIDSSNPKEDGRILEFNTSEHNALAHRYAMTVHKAQGQGKSEVYHLATNMGMLDQQSALVAFTRLTKGSYRMFTTDEMMERMAERLGTERHKEMALSVGLSETQTAPVRNLVQDVEELLAGLKPQTQVPTTNAERREMRLTR</sequence>
<dbReference type="InterPro" id="IPR027417">
    <property type="entry name" value="P-loop_NTPase"/>
</dbReference>
<accession>A0AAI9C665</accession>
<dbReference type="CDD" id="cd17933">
    <property type="entry name" value="DEXSc_RecD-like"/>
    <property type="match status" value="1"/>
</dbReference>
<evidence type="ECO:0000259" key="1">
    <source>
        <dbReference type="Pfam" id="PF08751"/>
    </source>
</evidence>
<dbReference type="Gene3D" id="3.40.50.300">
    <property type="entry name" value="P-loop containing nucleotide triphosphate hydrolases"/>
    <property type="match status" value="2"/>
</dbReference>
<dbReference type="AlphaFoldDB" id="A0AAI9C665"/>
<reference evidence="2" key="1">
    <citation type="submission" date="2022-07" db="EMBL/GenBank/DDBJ databases">
        <authorList>
            <consortium name="DAFM: The Division of Animal and Food Microbiology"/>
        </authorList>
    </citation>
    <scope>NUCLEOTIDE SEQUENCE</scope>
    <source>
        <strain evidence="2">19MO01SH01-2</strain>
    </source>
</reference>
<dbReference type="SUPFAM" id="SSF52540">
    <property type="entry name" value="P-loop containing nucleoside triphosphate hydrolases"/>
    <property type="match status" value="2"/>
</dbReference>
<dbReference type="NCBIfam" id="NF041492">
    <property type="entry name" value="MobF"/>
    <property type="match status" value="1"/>
</dbReference>
<dbReference type="CDD" id="cd18809">
    <property type="entry name" value="SF1_C_RecD"/>
    <property type="match status" value="1"/>
</dbReference>
<dbReference type="Pfam" id="PF08751">
    <property type="entry name" value="TrwC"/>
    <property type="match status" value="1"/>
</dbReference>
<proteinExistence type="predicted"/>
<name>A0AAI9C665_STEMA</name>
<dbReference type="EMBL" id="ABLOJW010000037">
    <property type="protein sequence ID" value="EKT4094846.1"/>
    <property type="molecule type" value="Genomic_DNA"/>
</dbReference>
<gene>
    <name evidence="2" type="ORF">QEG23_004419</name>
</gene>
<protein>
    <submittedName>
        <fullName evidence="2">Relaxase domain-containing protein</fullName>
    </submittedName>
</protein>
<feature type="domain" description="TrwC relaxase" evidence="1">
    <location>
        <begin position="32"/>
        <end position="333"/>
    </location>
</feature>
<comment type="caution">
    <text evidence="2">The sequence shown here is derived from an EMBL/GenBank/DDBJ whole genome shotgun (WGS) entry which is preliminary data.</text>
</comment>
<dbReference type="Pfam" id="PF13604">
    <property type="entry name" value="AAA_30"/>
    <property type="match status" value="1"/>
</dbReference>
<evidence type="ECO:0000313" key="3">
    <source>
        <dbReference type="Proteomes" id="UP001218208"/>
    </source>
</evidence>